<name>M2VUE5_GALSU</name>
<evidence type="ECO:0000313" key="1">
    <source>
        <dbReference type="EMBL" id="EME26806.1"/>
    </source>
</evidence>
<sequence>MAPSLSKLLVYPSGVLVLGTTVVLCGMQYSKLPREDIRLGKILSFSTSTPVTQTNNQVQGEEEYSKECDCLPLWQCMTSGQDDCSRLEQELRLCMQRNKKRSAQV</sequence>
<dbReference type="KEGG" id="gsl:Gasu_55960"/>
<dbReference type="EMBL" id="KB454542">
    <property type="protein sequence ID" value="EME26806.1"/>
    <property type="molecule type" value="Genomic_DNA"/>
</dbReference>
<dbReference type="OrthoDB" id="10334643at2759"/>
<dbReference type="RefSeq" id="XP_005703326.1">
    <property type="nucleotide sequence ID" value="XM_005703269.1"/>
</dbReference>
<organism evidence="1 2">
    <name type="scientific">Galdieria sulphuraria</name>
    <name type="common">Red alga</name>
    <dbReference type="NCBI Taxonomy" id="130081"/>
    <lineage>
        <taxon>Eukaryota</taxon>
        <taxon>Rhodophyta</taxon>
        <taxon>Bangiophyceae</taxon>
        <taxon>Galdieriales</taxon>
        <taxon>Galdieriaceae</taxon>
        <taxon>Galdieria</taxon>
    </lineage>
</organism>
<accession>M2VUE5</accession>
<gene>
    <name evidence="1" type="ORF">Gasu_55960</name>
</gene>
<dbReference type="Gramene" id="EME26806">
    <property type="protein sequence ID" value="EME26806"/>
    <property type="gene ID" value="Gasu_55960"/>
</dbReference>
<dbReference type="GeneID" id="17085757"/>
<reference evidence="2" key="1">
    <citation type="journal article" date="2013" name="Science">
        <title>Gene transfer from bacteria and archaea facilitated evolution of an extremophilic eukaryote.</title>
        <authorList>
            <person name="Schonknecht G."/>
            <person name="Chen W.H."/>
            <person name="Ternes C.M."/>
            <person name="Barbier G.G."/>
            <person name="Shrestha R.P."/>
            <person name="Stanke M."/>
            <person name="Brautigam A."/>
            <person name="Baker B.J."/>
            <person name="Banfield J.F."/>
            <person name="Garavito R.M."/>
            <person name="Carr K."/>
            <person name="Wilkerson C."/>
            <person name="Rensing S.A."/>
            <person name="Gagneul D."/>
            <person name="Dickenson N.E."/>
            <person name="Oesterhelt C."/>
            <person name="Lercher M.J."/>
            <person name="Weber A.P."/>
        </authorList>
    </citation>
    <scope>NUCLEOTIDE SEQUENCE [LARGE SCALE GENOMIC DNA]</scope>
    <source>
        <strain evidence="2">074W</strain>
    </source>
</reference>
<evidence type="ECO:0000313" key="2">
    <source>
        <dbReference type="Proteomes" id="UP000030680"/>
    </source>
</evidence>
<dbReference type="AlphaFoldDB" id="M2VUE5"/>
<protein>
    <submittedName>
        <fullName evidence="1">Uncharacterized protein</fullName>
    </submittedName>
</protein>
<keyword evidence="2" id="KW-1185">Reference proteome</keyword>
<dbReference type="Proteomes" id="UP000030680">
    <property type="component" value="Unassembled WGS sequence"/>
</dbReference>
<proteinExistence type="predicted"/>